<dbReference type="InterPro" id="IPR057625">
    <property type="entry name" value="TPR1-6-like_ubiquitin"/>
</dbReference>
<dbReference type="GO" id="GO:0042162">
    <property type="term" value="F:telomeric DNA binding"/>
    <property type="evidence" value="ECO:0007669"/>
    <property type="project" value="UniProtKB-ARBA"/>
</dbReference>
<dbReference type="SMART" id="SM00717">
    <property type="entry name" value="SANT"/>
    <property type="match status" value="1"/>
</dbReference>
<evidence type="ECO:0000313" key="9">
    <source>
        <dbReference type="EMBL" id="KCW51795.1"/>
    </source>
</evidence>
<evidence type="ECO:0000256" key="6">
    <source>
        <dbReference type="SAM" id="MobiDB-lite"/>
    </source>
</evidence>
<feature type="compositionally biased region" description="Polar residues" evidence="6">
    <location>
        <begin position="516"/>
        <end position="527"/>
    </location>
</feature>
<feature type="domain" description="Myb-like" evidence="7">
    <location>
        <begin position="573"/>
        <end position="628"/>
    </location>
</feature>
<dbReference type="GO" id="GO:0005634">
    <property type="term" value="C:nucleus"/>
    <property type="evidence" value="ECO:0007669"/>
    <property type="project" value="UniProtKB-SubCell"/>
</dbReference>
<dbReference type="InterPro" id="IPR017930">
    <property type="entry name" value="Myb_dom"/>
</dbReference>
<evidence type="ECO:0000256" key="3">
    <source>
        <dbReference type="ARBA" id="ARBA00023125"/>
    </source>
</evidence>
<evidence type="ECO:0000259" key="7">
    <source>
        <dbReference type="PROSITE" id="PS50090"/>
    </source>
</evidence>
<dbReference type="AlphaFoldDB" id="A0A059AEG9"/>
<dbReference type="InterPro" id="IPR001005">
    <property type="entry name" value="SANT/Myb"/>
</dbReference>
<feature type="compositionally biased region" description="Polar residues" evidence="6">
    <location>
        <begin position="341"/>
        <end position="357"/>
    </location>
</feature>
<dbReference type="FunCoup" id="A0A059AEG9">
    <property type="interactions" value="1223"/>
</dbReference>
<dbReference type="Gramene" id="KCW51795">
    <property type="protein sequence ID" value="KCW51795"/>
    <property type="gene ID" value="EUGRSUZ_J01245"/>
</dbReference>
<dbReference type="CDD" id="cd11660">
    <property type="entry name" value="SANT_TRF"/>
    <property type="match status" value="1"/>
</dbReference>
<dbReference type="EMBL" id="KK198762">
    <property type="protein sequence ID" value="KCW51795.1"/>
    <property type="molecule type" value="Genomic_DNA"/>
</dbReference>
<dbReference type="OMA" id="QQGKHHA"/>
<dbReference type="InterPro" id="IPR009057">
    <property type="entry name" value="Homeodomain-like_sf"/>
</dbReference>
<dbReference type="Pfam" id="PF23603">
    <property type="entry name" value="Ubiquitin_TPR1"/>
    <property type="match status" value="1"/>
</dbReference>
<comment type="subcellular location">
    <subcellularLocation>
        <location evidence="1">Nucleus</location>
    </subcellularLocation>
</comment>
<keyword evidence="4" id="KW-0804">Transcription</keyword>
<feature type="region of interest" description="Disordered" evidence="6">
    <location>
        <begin position="341"/>
        <end position="377"/>
    </location>
</feature>
<gene>
    <name evidence="9" type="ORF">EUGRSUZ_J01245</name>
</gene>
<keyword evidence="3" id="KW-0238">DNA-binding</keyword>
<dbReference type="Gene3D" id="1.10.246.220">
    <property type="match status" value="1"/>
</dbReference>
<dbReference type="Pfam" id="PF00249">
    <property type="entry name" value="Myb_DNA-binding"/>
    <property type="match status" value="1"/>
</dbReference>
<dbReference type="PANTHER" id="PTHR21717">
    <property type="entry name" value="TELOMERIC REPEAT BINDING PROTEIN"/>
    <property type="match status" value="1"/>
</dbReference>
<dbReference type="PROSITE" id="PS50090">
    <property type="entry name" value="MYB_LIKE"/>
    <property type="match status" value="1"/>
</dbReference>
<dbReference type="OrthoDB" id="2020981at2759"/>
<evidence type="ECO:0000256" key="4">
    <source>
        <dbReference type="ARBA" id="ARBA00023163"/>
    </source>
</evidence>
<dbReference type="STRING" id="71139.A0A059AEG9"/>
<keyword evidence="5" id="KW-0539">Nucleus</keyword>
<evidence type="ECO:0000256" key="1">
    <source>
        <dbReference type="ARBA" id="ARBA00004123"/>
    </source>
</evidence>
<proteinExistence type="predicted"/>
<dbReference type="InterPro" id="IPR031105">
    <property type="entry name" value="TRP_plant"/>
</dbReference>
<dbReference type="PANTHER" id="PTHR21717:SF73">
    <property type="entry name" value="TELOMERE-BINDING PROTEIN, PUTATIVE-RELATED"/>
    <property type="match status" value="1"/>
</dbReference>
<feature type="domain" description="HTH myb-type" evidence="8">
    <location>
        <begin position="573"/>
        <end position="632"/>
    </location>
</feature>
<evidence type="ECO:0000256" key="2">
    <source>
        <dbReference type="ARBA" id="ARBA00023015"/>
    </source>
</evidence>
<accession>A0A059AEG9</accession>
<evidence type="ECO:0000259" key="8">
    <source>
        <dbReference type="PROSITE" id="PS51294"/>
    </source>
</evidence>
<keyword evidence="2" id="KW-0805">Transcription regulation</keyword>
<evidence type="ECO:0000256" key="5">
    <source>
        <dbReference type="ARBA" id="ARBA00023242"/>
    </source>
</evidence>
<feature type="region of interest" description="Disordered" evidence="6">
    <location>
        <begin position="493"/>
        <end position="527"/>
    </location>
</feature>
<name>A0A059AEG9_EUCGR</name>
<reference evidence="9" key="1">
    <citation type="submission" date="2013-07" db="EMBL/GenBank/DDBJ databases">
        <title>The genome of Eucalyptus grandis.</title>
        <authorList>
            <person name="Schmutz J."/>
            <person name="Hayes R."/>
            <person name="Myburg A."/>
            <person name="Tuskan G."/>
            <person name="Grattapaglia D."/>
            <person name="Rokhsar D.S."/>
        </authorList>
    </citation>
    <scope>NUCLEOTIDE SEQUENCE</scope>
    <source>
        <tissue evidence="9">Leaf extractions</tissue>
    </source>
</reference>
<sequence length="689" mass="76378">MVMKKSLGNRTIGFQVPIIPRAPRSARRGQQKKRADGNYICAIELLASLAGKLLQESESSSASNNASEENDHLAICKDVIKQERQDVDKPLKAECIEQASCEESNFASEHALENNEQKFSLRQSQSQHDALLDSTSTFSGSAKSEKDTNLKPAICKNEIRYGMSGNSAGAIPGFGPSFGLNVEKPGKGDVDLANRLKDSVENSSKYPAVTNIGNQIQKPLCGNPRRVASFPRCRNNTNIGSRDGDENFPRFNKFSNKIKAFRHTQRIGDRRIRKLLTSKYWRAAPKLKDCETSKADGEMKPFTHKRRTFYKRERYYGDCLYKRRKLLDRSSIVTFDGVFSGESNSSSPQKNMNSDRNGSIAMMHGESGAPSSVFGSQASSHAKDSHVKFSIKSFRIPELFIDVPETATVGSLKRTVVEAVSAILGSGLHVGILLRGKKIRDDNRTLLQTGISCKESLDNLGFTLEPNLQTVNSTIASEDVPLTVPYDMPELLTSSPENYISDPGVSDVPSDPPPLTNSSNDVDTNPESISLHSDVSSDIKMSDSRALVPVPAMPLEPLAIVPVNQKNKRSELSQRRIRRPFSVSEVEALVEAVEELGTGRWRDVKLRAFENADHRTYVDLKDKWKTLVHTASIAPQQRRGEPVPQELLDRVMAAHAYWSQHQAKQQGKHQPGTLKITNEQADRMAIEGM</sequence>
<dbReference type="FunFam" id="1.10.246.220:FF:000001">
    <property type="entry name" value="Telomere repeat-binding protein 1"/>
    <property type="match status" value="1"/>
</dbReference>
<organism evidence="9">
    <name type="scientific">Eucalyptus grandis</name>
    <name type="common">Flooded gum</name>
    <dbReference type="NCBI Taxonomy" id="71139"/>
    <lineage>
        <taxon>Eukaryota</taxon>
        <taxon>Viridiplantae</taxon>
        <taxon>Streptophyta</taxon>
        <taxon>Embryophyta</taxon>
        <taxon>Tracheophyta</taxon>
        <taxon>Spermatophyta</taxon>
        <taxon>Magnoliopsida</taxon>
        <taxon>eudicotyledons</taxon>
        <taxon>Gunneridae</taxon>
        <taxon>Pentapetalae</taxon>
        <taxon>rosids</taxon>
        <taxon>malvids</taxon>
        <taxon>Myrtales</taxon>
        <taxon>Myrtaceae</taxon>
        <taxon>Myrtoideae</taxon>
        <taxon>Eucalypteae</taxon>
        <taxon>Eucalyptus</taxon>
    </lineage>
</organism>
<dbReference type="InParanoid" id="A0A059AEG9"/>
<dbReference type="eggNOG" id="ENOG502QS01">
    <property type="taxonomic scope" value="Eukaryota"/>
</dbReference>
<dbReference type="SUPFAM" id="SSF46689">
    <property type="entry name" value="Homeodomain-like"/>
    <property type="match status" value="1"/>
</dbReference>
<dbReference type="PROSITE" id="PS51294">
    <property type="entry name" value="HTH_MYB"/>
    <property type="match status" value="1"/>
</dbReference>
<protein>
    <submittedName>
        <fullName evidence="9">Uncharacterized protein</fullName>
    </submittedName>
</protein>